<dbReference type="CDD" id="cd17536">
    <property type="entry name" value="REC_YesN-like"/>
    <property type="match status" value="1"/>
</dbReference>
<gene>
    <name evidence="11" type="ORF">H7C18_13585</name>
</gene>
<dbReference type="GO" id="GO:0000160">
    <property type="term" value="P:phosphorelay signal transduction system"/>
    <property type="evidence" value="ECO:0007669"/>
    <property type="project" value="UniProtKB-KW"/>
</dbReference>
<dbReference type="InterPro" id="IPR001789">
    <property type="entry name" value="Sig_transdc_resp-reg_receiver"/>
</dbReference>
<dbReference type="PROSITE" id="PS01124">
    <property type="entry name" value="HTH_ARAC_FAMILY_2"/>
    <property type="match status" value="1"/>
</dbReference>
<keyword evidence="7" id="KW-0804">Transcription</keyword>
<evidence type="ECO:0000259" key="10">
    <source>
        <dbReference type="PROSITE" id="PS50110"/>
    </source>
</evidence>
<dbReference type="PROSITE" id="PS50110">
    <property type="entry name" value="RESPONSE_REGULATORY"/>
    <property type="match status" value="1"/>
</dbReference>
<accession>A0A7X0VXI4</accession>
<evidence type="ECO:0000313" key="12">
    <source>
        <dbReference type="Proteomes" id="UP000564644"/>
    </source>
</evidence>
<evidence type="ECO:0000256" key="2">
    <source>
        <dbReference type="ARBA" id="ARBA00022490"/>
    </source>
</evidence>
<evidence type="ECO:0000256" key="7">
    <source>
        <dbReference type="ARBA" id="ARBA00023163"/>
    </source>
</evidence>
<proteinExistence type="predicted"/>
<dbReference type="GO" id="GO:0003700">
    <property type="term" value="F:DNA-binding transcription factor activity"/>
    <property type="evidence" value="ECO:0007669"/>
    <property type="project" value="InterPro"/>
</dbReference>
<dbReference type="EMBL" id="JACJVO010000016">
    <property type="protein sequence ID" value="MBB6731948.1"/>
    <property type="molecule type" value="Genomic_DNA"/>
</dbReference>
<dbReference type="SMART" id="SM00342">
    <property type="entry name" value="HTH_ARAC"/>
    <property type="match status" value="1"/>
</dbReference>
<dbReference type="PANTHER" id="PTHR42713:SF3">
    <property type="entry name" value="TRANSCRIPTIONAL REGULATORY PROTEIN HPTR"/>
    <property type="match status" value="1"/>
</dbReference>
<dbReference type="GO" id="GO:0043565">
    <property type="term" value="F:sequence-specific DNA binding"/>
    <property type="evidence" value="ECO:0007669"/>
    <property type="project" value="InterPro"/>
</dbReference>
<dbReference type="PANTHER" id="PTHR42713">
    <property type="entry name" value="HISTIDINE KINASE-RELATED"/>
    <property type="match status" value="1"/>
</dbReference>
<evidence type="ECO:0000259" key="9">
    <source>
        <dbReference type="PROSITE" id="PS01124"/>
    </source>
</evidence>
<keyword evidence="4" id="KW-0902">Two-component regulatory system</keyword>
<sequence length="528" mass="60240">MKILIVDDDEIIVEAICQLIRRSGIDLVIAGTAYNAKDAIRIAQREAPDMILTDIYMPEMNGIDLMREIHNQGMRAKFIVLSAYRDFAYAQQSLKFGASEYILKPVSEQTLADTLTRVMTIIVDENKEKDLKRELVKDRLYYALTSDKMREKNESALNSLLPSDGEEGCFRVAVFEFNEIDSEVNLYDKDNVMEVVQIIQSIFCDPSPNIVFDHDPHHIVVLMKAYQSQCGNDAGNILIGHAIKAKNELMAKLGLKTNIGISNPVKARSDLPSAYKKAVYATRNKFYMGMETVTVFDGRKEMDTDLTNLMSTISKKVVELAEQINLLASEKARGALDEIFEMFSENSSLHPDSIYTACFEIVLVLKYETSKLMPDWQTHQRLFKLTIDDIRKYGTMKEIHHFLVKLVANCIASLSQEQQEGGSAVISKAIKFCKNNLSSDITLEIMAEHLNMNKSYFSFLFKKEMGENFWKYLTQLKLEKAKELLTETNLKSYEIAEMVGYKNASHFGKVFKEHEGLTPSEYKEKHIY</sequence>
<dbReference type="InterPro" id="IPR011006">
    <property type="entry name" value="CheY-like_superfamily"/>
</dbReference>
<keyword evidence="12" id="KW-1185">Reference proteome</keyword>
<keyword evidence="3 8" id="KW-0597">Phosphoprotein</keyword>
<dbReference type="InterPro" id="IPR051552">
    <property type="entry name" value="HptR"/>
</dbReference>
<dbReference type="Gene3D" id="1.10.10.60">
    <property type="entry name" value="Homeodomain-like"/>
    <property type="match status" value="2"/>
</dbReference>
<keyword evidence="6" id="KW-0238">DNA-binding</keyword>
<evidence type="ECO:0000256" key="1">
    <source>
        <dbReference type="ARBA" id="ARBA00004496"/>
    </source>
</evidence>
<dbReference type="SUPFAM" id="SSF52172">
    <property type="entry name" value="CheY-like"/>
    <property type="match status" value="1"/>
</dbReference>
<evidence type="ECO:0000256" key="4">
    <source>
        <dbReference type="ARBA" id="ARBA00023012"/>
    </source>
</evidence>
<dbReference type="InterPro" id="IPR020449">
    <property type="entry name" value="Tscrpt_reg_AraC-type_HTH"/>
</dbReference>
<evidence type="ECO:0000256" key="8">
    <source>
        <dbReference type="PROSITE-ProRule" id="PRU00169"/>
    </source>
</evidence>
<evidence type="ECO:0000256" key="5">
    <source>
        <dbReference type="ARBA" id="ARBA00023015"/>
    </source>
</evidence>
<feature type="modified residue" description="4-aspartylphosphate" evidence="8">
    <location>
        <position position="54"/>
    </location>
</feature>
<comment type="caution">
    <text evidence="11">The sequence shown here is derived from an EMBL/GenBank/DDBJ whole genome shotgun (WGS) entry which is preliminary data.</text>
</comment>
<feature type="domain" description="HTH araC/xylS-type" evidence="9">
    <location>
        <begin position="427"/>
        <end position="525"/>
    </location>
</feature>
<evidence type="ECO:0000256" key="6">
    <source>
        <dbReference type="ARBA" id="ARBA00023125"/>
    </source>
</evidence>
<name>A0A7X0VXI4_9BACL</name>
<organism evidence="11 12">
    <name type="scientific">Cohnella zeiphila</name>
    <dbReference type="NCBI Taxonomy" id="2761120"/>
    <lineage>
        <taxon>Bacteria</taxon>
        <taxon>Bacillati</taxon>
        <taxon>Bacillota</taxon>
        <taxon>Bacilli</taxon>
        <taxon>Bacillales</taxon>
        <taxon>Paenibacillaceae</taxon>
        <taxon>Cohnella</taxon>
    </lineage>
</organism>
<dbReference type="AlphaFoldDB" id="A0A7X0VXI4"/>
<evidence type="ECO:0000313" key="11">
    <source>
        <dbReference type="EMBL" id="MBB6731948.1"/>
    </source>
</evidence>
<dbReference type="InterPro" id="IPR018060">
    <property type="entry name" value="HTH_AraC"/>
</dbReference>
<dbReference type="GO" id="GO:0005737">
    <property type="term" value="C:cytoplasm"/>
    <property type="evidence" value="ECO:0007669"/>
    <property type="project" value="UniProtKB-SubCell"/>
</dbReference>
<comment type="subcellular location">
    <subcellularLocation>
        <location evidence="1">Cytoplasm</location>
    </subcellularLocation>
</comment>
<protein>
    <submittedName>
        <fullName evidence="11">Response regulator</fullName>
    </submittedName>
</protein>
<dbReference type="SMART" id="SM00448">
    <property type="entry name" value="REC"/>
    <property type="match status" value="1"/>
</dbReference>
<dbReference type="PRINTS" id="PR00032">
    <property type="entry name" value="HTHARAC"/>
</dbReference>
<dbReference type="Proteomes" id="UP000564644">
    <property type="component" value="Unassembled WGS sequence"/>
</dbReference>
<feature type="domain" description="Response regulatory" evidence="10">
    <location>
        <begin position="2"/>
        <end position="119"/>
    </location>
</feature>
<dbReference type="RefSeq" id="WP_185129617.1">
    <property type="nucleotide sequence ID" value="NZ_JACJVO010000016.1"/>
</dbReference>
<dbReference type="Gene3D" id="3.40.50.2300">
    <property type="match status" value="1"/>
</dbReference>
<evidence type="ECO:0000256" key="3">
    <source>
        <dbReference type="ARBA" id="ARBA00022553"/>
    </source>
</evidence>
<dbReference type="Pfam" id="PF00072">
    <property type="entry name" value="Response_reg"/>
    <property type="match status" value="1"/>
</dbReference>
<dbReference type="SUPFAM" id="SSF46689">
    <property type="entry name" value="Homeodomain-like"/>
    <property type="match status" value="2"/>
</dbReference>
<dbReference type="InterPro" id="IPR009057">
    <property type="entry name" value="Homeodomain-like_sf"/>
</dbReference>
<keyword evidence="2" id="KW-0963">Cytoplasm</keyword>
<dbReference type="Pfam" id="PF12833">
    <property type="entry name" value="HTH_18"/>
    <property type="match status" value="1"/>
</dbReference>
<reference evidence="11 12" key="1">
    <citation type="submission" date="2020-08" db="EMBL/GenBank/DDBJ databases">
        <title>Cohnella phylogeny.</title>
        <authorList>
            <person name="Dunlap C."/>
        </authorList>
    </citation>
    <scope>NUCLEOTIDE SEQUENCE [LARGE SCALE GENOMIC DNA]</scope>
    <source>
        <strain evidence="11 12">CBP 2801</strain>
    </source>
</reference>
<keyword evidence="5" id="KW-0805">Transcription regulation</keyword>